<proteinExistence type="predicted"/>
<keyword evidence="1" id="KW-1185">Reference proteome</keyword>
<name>A0A914CE81_9BILA</name>
<protein>
    <submittedName>
        <fullName evidence="2">SH3 domain-containing protein</fullName>
    </submittedName>
</protein>
<dbReference type="AlphaFoldDB" id="A0A914CE81"/>
<reference evidence="2" key="1">
    <citation type="submission" date="2022-11" db="UniProtKB">
        <authorList>
            <consortium name="WormBaseParasite"/>
        </authorList>
    </citation>
    <scope>IDENTIFICATION</scope>
</reference>
<dbReference type="Proteomes" id="UP000887540">
    <property type="component" value="Unplaced"/>
</dbReference>
<evidence type="ECO:0000313" key="1">
    <source>
        <dbReference type="Proteomes" id="UP000887540"/>
    </source>
</evidence>
<dbReference type="WBParaSite" id="ACRNAN_Path_949.g3648.t1">
    <property type="protein sequence ID" value="ACRNAN_Path_949.g3648.t1"/>
    <property type="gene ID" value="ACRNAN_Path_949.g3648"/>
</dbReference>
<organism evidence="1 2">
    <name type="scientific">Acrobeloides nanus</name>
    <dbReference type="NCBI Taxonomy" id="290746"/>
    <lineage>
        <taxon>Eukaryota</taxon>
        <taxon>Metazoa</taxon>
        <taxon>Ecdysozoa</taxon>
        <taxon>Nematoda</taxon>
        <taxon>Chromadorea</taxon>
        <taxon>Rhabditida</taxon>
        <taxon>Tylenchina</taxon>
        <taxon>Cephalobomorpha</taxon>
        <taxon>Cephaloboidea</taxon>
        <taxon>Cephalobidae</taxon>
        <taxon>Acrobeloides</taxon>
    </lineage>
</organism>
<evidence type="ECO:0000313" key="2">
    <source>
        <dbReference type="WBParaSite" id="ACRNAN_Path_949.g3648.t1"/>
    </source>
</evidence>
<sequence length="88" mass="10262">MESNKNVLKQTTPTTYHSTPRVIQPYYSRSLECTMSSKGYAGNRLSLYKGQRVTQIKPEKIMDLVYVQTDEIVPRVGWFPVKYLMKIE</sequence>
<accession>A0A914CE81</accession>